<reference evidence="3" key="1">
    <citation type="submission" date="2017-02" db="UniProtKB">
        <authorList>
            <consortium name="WormBaseParasite"/>
        </authorList>
    </citation>
    <scope>IDENTIFICATION</scope>
</reference>
<dbReference type="InterPro" id="IPR000086">
    <property type="entry name" value="NUDIX_hydrolase_dom"/>
</dbReference>
<accession>A0A0N5B7Z1</accession>
<dbReference type="AlphaFoldDB" id="A0A0N5B7Z1"/>
<dbReference type="STRING" id="174720.A0A0N5B7Z1"/>
<dbReference type="Proteomes" id="UP000046392">
    <property type="component" value="Unplaced"/>
</dbReference>
<dbReference type="SUPFAM" id="SSF55811">
    <property type="entry name" value="Nudix"/>
    <property type="match status" value="1"/>
</dbReference>
<name>A0A0N5B7Z1_STREA</name>
<sequence>MISTINKNCLVTSKPYLFSNVFRIKIPENLSKWSDKWDEYNPPDYTSVEATYKSWSDDKELNDTNYKWNEIDGKINRKSFMGHYQISTDNRPLNPIGRTGLRGRGILGRWGPNHAADPIVTRILDGKLQFVAIKRKDTGEWAIPGGMVDEGENVPTTLKREFTEEALDNIPSNYVEELFNNGIHLYSGYVDDHRNTDNSWMETSVYLFHDTKNLLSSVNFKAGSDARAVNWITYSESLSLYADHKKYLSLAYDKLKKVLQSTLINN</sequence>
<dbReference type="Pfam" id="PF25969">
    <property type="entry name" value="NUDT9_N"/>
    <property type="match status" value="1"/>
</dbReference>
<dbReference type="CDD" id="cd03670">
    <property type="entry name" value="NUDIX_ADPRase_Nudt9"/>
    <property type="match status" value="1"/>
</dbReference>
<dbReference type="PROSITE" id="PS51462">
    <property type="entry name" value="NUDIX"/>
    <property type="match status" value="1"/>
</dbReference>
<dbReference type="Pfam" id="PF00293">
    <property type="entry name" value="NUDIX"/>
    <property type="match status" value="1"/>
</dbReference>
<dbReference type="InterPro" id="IPR015797">
    <property type="entry name" value="NUDIX_hydrolase-like_dom_sf"/>
</dbReference>
<dbReference type="InterPro" id="IPR039989">
    <property type="entry name" value="NUDT9"/>
</dbReference>
<organism evidence="2 3">
    <name type="scientific">Strongyloides papillosus</name>
    <name type="common">Intestinal threadworm</name>
    <dbReference type="NCBI Taxonomy" id="174720"/>
    <lineage>
        <taxon>Eukaryota</taxon>
        <taxon>Metazoa</taxon>
        <taxon>Ecdysozoa</taxon>
        <taxon>Nematoda</taxon>
        <taxon>Chromadorea</taxon>
        <taxon>Rhabditida</taxon>
        <taxon>Tylenchina</taxon>
        <taxon>Panagrolaimomorpha</taxon>
        <taxon>Strongyloidoidea</taxon>
        <taxon>Strongyloididae</taxon>
        <taxon>Strongyloides</taxon>
    </lineage>
</organism>
<dbReference type="Gene3D" id="3.90.79.10">
    <property type="entry name" value="Nucleoside Triphosphate Pyrophosphohydrolase"/>
    <property type="match status" value="1"/>
</dbReference>
<evidence type="ECO:0000313" key="2">
    <source>
        <dbReference type="Proteomes" id="UP000046392"/>
    </source>
</evidence>
<dbReference type="WBParaSite" id="SPAL_0000216500.1">
    <property type="protein sequence ID" value="SPAL_0000216500.1"/>
    <property type="gene ID" value="SPAL_0000216500"/>
</dbReference>
<keyword evidence="2" id="KW-1185">Reference proteome</keyword>
<evidence type="ECO:0000259" key="1">
    <source>
        <dbReference type="PROSITE" id="PS51462"/>
    </source>
</evidence>
<dbReference type="PANTHER" id="PTHR13030:SF8">
    <property type="entry name" value="ADP-RIBOSE PYROPHOSPHATASE, MITOCHONDRIAL"/>
    <property type="match status" value="1"/>
</dbReference>
<feature type="domain" description="Nudix hydrolase" evidence="1">
    <location>
        <begin position="112"/>
        <end position="254"/>
    </location>
</feature>
<evidence type="ECO:0000313" key="3">
    <source>
        <dbReference type="WBParaSite" id="SPAL_0000216500.1"/>
    </source>
</evidence>
<dbReference type="GO" id="GO:0047631">
    <property type="term" value="F:ADP-ribose diphosphatase activity"/>
    <property type="evidence" value="ECO:0007669"/>
    <property type="project" value="InterPro"/>
</dbReference>
<dbReference type="PANTHER" id="PTHR13030">
    <property type="entry name" value="NUDIX HYDROLASE"/>
    <property type="match status" value="1"/>
</dbReference>
<proteinExistence type="predicted"/>
<protein>
    <submittedName>
        <fullName evidence="3">Nudix hydrolase domain-containing protein</fullName>
    </submittedName>
</protein>